<feature type="region of interest" description="Disordered" evidence="11">
    <location>
        <begin position="272"/>
        <end position="305"/>
    </location>
</feature>
<evidence type="ECO:0000256" key="9">
    <source>
        <dbReference type="PROSITE-ProRule" id="PRU01213"/>
    </source>
</evidence>
<evidence type="ECO:0000259" key="14">
    <source>
        <dbReference type="PROSITE" id="PS51866"/>
    </source>
</evidence>
<feature type="transmembrane region" description="Helical" evidence="10">
    <location>
        <begin position="183"/>
        <end position="205"/>
    </location>
</feature>
<reference evidence="15 16" key="1">
    <citation type="submission" date="2020-02" db="EMBL/GenBank/DDBJ databases">
        <title>Whole Genome Shotgun Sequence of Streptomyces sp. strain CWH03.</title>
        <authorList>
            <person name="Dohra H."/>
            <person name="Kodani S."/>
            <person name="Yamamura H."/>
        </authorList>
    </citation>
    <scope>NUCLEOTIDE SEQUENCE [LARGE SCALE GENOMIC DNA]</scope>
    <source>
        <strain evidence="15 16">CWH03</strain>
    </source>
</reference>
<dbReference type="InterPro" id="IPR035906">
    <property type="entry name" value="MetI-like_sf"/>
</dbReference>
<gene>
    <name evidence="15" type="primary">modB</name>
    <name evidence="15" type="ORF">SCWH03_06940</name>
</gene>
<dbReference type="PROSITE" id="PS50893">
    <property type="entry name" value="ABC_TRANSPORTER_2"/>
    <property type="match status" value="1"/>
</dbReference>
<dbReference type="SUPFAM" id="SSF52540">
    <property type="entry name" value="P-loop containing nucleoside triphosphate hydrolases"/>
    <property type="match status" value="1"/>
</dbReference>
<evidence type="ECO:0000313" key="16">
    <source>
        <dbReference type="Proteomes" id="UP000484988"/>
    </source>
</evidence>
<keyword evidence="7 10" id="KW-1133">Transmembrane helix</keyword>
<dbReference type="PANTHER" id="PTHR42781:SF4">
    <property type="entry name" value="SPERMIDINE_PUTRESCINE IMPORT ATP-BINDING PROTEIN POTA"/>
    <property type="match status" value="1"/>
</dbReference>
<dbReference type="InterPro" id="IPR011867">
    <property type="entry name" value="ModB_ABC"/>
</dbReference>
<accession>A0A6A0ANC4</accession>
<keyword evidence="6" id="KW-0067">ATP-binding</keyword>
<keyword evidence="3 9" id="KW-0500">Molybdenum</keyword>
<evidence type="ECO:0000256" key="11">
    <source>
        <dbReference type="SAM" id="MobiDB-lite"/>
    </source>
</evidence>
<dbReference type="PANTHER" id="PTHR42781">
    <property type="entry name" value="SPERMIDINE/PUTRESCINE IMPORT ATP-BINDING PROTEIN POTA"/>
    <property type="match status" value="1"/>
</dbReference>
<dbReference type="InterPro" id="IPR003439">
    <property type="entry name" value="ABC_transporter-like_ATP-bd"/>
</dbReference>
<feature type="domain" description="ABC transmembrane type-1" evidence="13">
    <location>
        <begin position="58"/>
        <end position="261"/>
    </location>
</feature>
<dbReference type="RefSeq" id="WP_173261532.1">
    <property type="nucleotide sequence ID" value="NZ_BLLG01000002.1"/>
</dbReference>
<dbReference type="NCBIfam" id="TIGR01581">
    <property type="entry name" value="Mo_ABC_porter"/>
    <property type="match status" value="1"/>
</dbReference>
<proteinExistence type="inferred from homology"/>
<evidence type="ECO:0000256" key="1">
    <source>
        <dbReference type="ARBA" id="ARBA00004141"/>
    </source>
</evidence>
<dbReference type="InterPro" id="IPR008995">
    <property type="entry name" value="Mo/tungstate-bd_C_term_dom"/>
</dbReference>
<feature type="transmembrane region" description="Helical" evidence="10">
    <location>
        <begin position="62"/>
        <end position="84"/>
    </location>
</feature>
<evidence type="ECO:0000256" key="3">
    <source>
        <dbReference type="ARBA" id="ARBA00022505"/>
    </source>
</evidence>
<keyword evidence="5" id="KW-0547">Nucleotide-binding</keyword>
<dbReference type="GO" id="GO:0005524">
    <property type="term" value="F:ATP binding"/>
    <property type="evidence" value="ECO:0007669"/>
    <property type="project" value="UniProtKB-KW"/>
</dbReference>
<comment type="subcellular location">
    <subcellularLocation>
        <location evidence="10">Cell membrane</location>
        <topology evidence="10">Multi-pass membrane protein</topology>
    </subcellularLocation>
    <subcellularLocation>
        <location evidence="1">Membrane</location>
        <topology evidence="1">Multi-pass membrane protein</topology>
    </subcellularLocation>
</comment>
<organism evidence="15 16">
    <name type="scientific">Streptomyces pacificus</name>
    <dbReference type="NCBI Taxonomy" id="2705029"/>
    <lineage>
        <taxon>Bacteria</taxon>
        <taxon>Bacillati</taxon>
        <taxon>Actinomycetota</taxon>
        <taxon>Actinomycetes</taxon>
        <taxon>Kitasatosporales</taxon>
        <taxon>Streptomycetaceae</taxon>
        <taxon>Streptomyces</taxon>
    </lineage>
</organism>
<dbReference type="InterPro" id="IPR050093">
    <property type="entry name" value="ABC_SmlMolc_Importer"/>
</dbReference>
<feature type="domain" description="ABC transporter" evidence="12">
    <location>
        <begin position="290"/>
        <end position="528"/>
    </location>
</feature>
<dbReference type="SUPFAM" id="SSF161098">
    <property type="entry name" value="MetI-like"/>
    <property type="match status" value="1"/>
</dbReference>
<comment type="similarity">
    <text evidence="10">Belongs to the binding-protein-dependent transport system permease family.</text>
</comment>
<dbReference type="GO" id="GO:0016887">
    <property type="term" value="F:ATP hydrolysis activity"/>
    <property type="evidence" value="ECO:0007669"/>
    <property type="project" value="InterPro"/>
</dbReference>
<dbReference type="InterPro" id="IPR003593">
    <property type="entry name" value="AAA+_ATPase"/>
</dbReference>
<dbReference type="InterPro" id="IPR027417">
    <property type="entry name" value="P-loop_NTPase"/>
</dbReference>
<keyword evidence="2 10" id="KW-0813">Transport</keyword>
<evidence type="ECO:0000256" key="2">
    <source>
        <dbReference type="ARBA" id="ARBA00022448"/>
    </source>
</evidence>
<comment type="caution">
    <text evidence="15">The sequence shown here is derived from an EMBL/GenBank/DDBJ whole genome shotgun (WGS) entry which is preliminary data.</text>
</comment>
<feature type="domain" description="Mop" evidence="14">
    <location>
        <begin position="579"/>
        <end position="645"/>
    </location>
</feature>
<dbReference type="SMART" id="SM00382">
    <property type="entry name" value="AAA"/>
    <property type="match status" value="1"/>
</dbReference>
<keyword evidence="16" id="KW-1185">Reference proteome</keyword>
<dbReference type="CDD" id="cd06261">
    <property type="entry name" value="TM_PBP2"/>
    <property type="match status" value="1"/>
</dbReference>
<dbReference type="Gene3D" id="3.40.50.300">
    <property type="entry name" value="P-loop containing nucleotide triphosphate hydrolases"/>
    <property type="match status" value="1"/>
</dbReference>
<dbReference type="SUPFAM" id="SSF50331">
    <property type="entry name" value="MOP-like"/>
    <property type="match status" value="1"/>
</dbReference>
<dbReference type="Gene3D" id="2.40.50.100">
    <property type="match status" value="1"/>
</dbReference>
<keyword evidence="8 10" id="KW-0472">Membrane</keyword>
<dbReference type="InterPro" id="IPR005116">
    <property type="entry name" value="Transp-assoc_OB_typ1"/>
</dbReference>
<feature type="transmembrane region" description="Helical" evidence="10">
    <location>
        <begin position="96"/>
        <end position="117"/>
    </location>
</feature>
<dbReference type="InterPro" id="IPR000515">
    <property type="entry name" value="MetI-like"/>
</dbReference>
<evidence type="ECO:0000256" key="10">
    <source>
        <dbReference type="RuleBase" id="RU363032"/>
    </source>
</evidence>
<feature type="transmembrane region" description="Helical" evidence="10">
    <location>
        <begin position="137"/>
        <end position="162"/>
    </location>
</feature>
<name>A0A6A0ANC4_9ACTN</name>
<evidence type="ECO:0000256" key="7">
    <source>
        <dbReference type="ARBA" id="ARBA00022989"/>
    </source>
</evidence>
<dbReference type="GO" id="GO:0015098">
    <property type="term" value="F:molybdate ion transmembrane transporter activity"/>
    <property type="evidence" value="ECO:0007669"/>
    <property type="project" value="InterPro"/>
</dbReference>
<dbReference type="NCBIfam" id="TIGR02141">
    <property type="entry name" value="modB_ABC"/>
    <property type="match status" value="1"/>
</dbReference>
<evidence type="ECO:0000259" key="13">
    <source>
        <dbReference type="PROSITE" id="PS50928"/>
    </source>
</evidence>
<protein>
    <submittedName>
        <fullName evidence="15">Molybdate ABC transporter permease subunit</fullName>
    </submittedName>
</protein>
<dbReference type="Pfam" id="PF00005">
    <property type="entry name" value="ABC_tran"/>
    <property type="match status" value="1"/>
</dbReference>
<evidence type="ECO:0000256" key="4">
    <source>
        <dbReference type="ARBA" id="ARBA00022692"/>
    </source>
</evidence>
<dbReference type="InterPro" id="IPR006469">
    <property type="entry name" value="NifC_ABC_porter"/>
</dbReference>
<evidence type="ECO:0000259" key="12">
    <source>
        <dbReference type="PROSITE" id="PS50893"/>
    </source>
</evidence>
<dbReference type="AlphaFoldDB" id="A0A6A0ANC4"/>
<dbReference type="Pfam" id="PF00528">
    <property type="entry name" value="BPD_transp_1"/>
    <property type="match status" value="1"/>
</dbReference>
<dbReference type="Proteomes" id="UP000484988">
    <property type="component" value="Unassembled WGS sequence"/>
</dbReference>
<evidence type="ECO:0000313" key="15">
    <source>
        <dbReference type="EMBL" id="GFH34480.1"/>
    </source>
</evidence>
<dbReference type="InterPro" id="IPR017871">
    <property type="entry name" value="ABC_transporter-like_CS"/>
</dbReference>
<dbReference type="PROSITE" id="PS00211">
    <property type="entry name" value="ABC_TRANSPORTER_1"/>
    <property type="match status" value="1"/>
</dbReference>
<dbReference type="PROSITE" id="PS51866">
    <property type="entry name" value="MOP"/>
    <property type="match status" value="1"/>
</dbReference>
<dbReference type="EMBL" id="BLLG01000002">
    <property type="protein sequence ID" value="GFH34480.1"/>
    <property type="molecule type" value="Genomic_DNA"/>
</dbReference>
<evidence type="ECO:0000256" key="5">
    <source>
        <dbReference type="ARBA" id="ARBA00022741"/>
    </source>
</evidence>
<dbReference type="GO" id="GO:0005886">
    <property type="term" value="C:plasma membrane"/>
    <property type="evidence" value="ECO:0007669"/>
    <property type="project" value="UniProtKB-SubCell"/>
</dbReference>
<dbReference type="PROSITE" id="PS50928">
    <property type="entry name" value="ABC_TM1"/>
    <property type="match status" value="1"/>
</dbReference>
<keyword evidence="4 10" id="KW-0812">Transmembrane</keyword>
<dbReference type="Pfam" id="PF03459">
    <property type="entry name" value="TOBE"/>
    <property type="match status" value="1"/>
</dbReference>
<evidence type="ECO:0000256" key="8">
    <source>
        <dbReference type="ARBA" id="ARBA00023136"/>
    </source>
</evidence>
<evidence type="ECO:0000256" key="6">
    <source>
        <dbReference type="ARBA" id="ARBA00022840"/>
    </source>
</evidence>
<feature type="compositionally biased region" description="Low complexity" evidence="11">
    <location>
        <begin position="279"/>
        <end position="293"/>
    </location>
</feature>
<dbReference type="InterPro" id="IPR004606">
    <property type="entry name" value="Mop_domain"/>
</dbReference>
<sequence length="646" mass="67956">MPPPRRRTGHRPRAPLTLAIPALAAVVFLLLPLAGILARTPWGELTAHLTAPATVEALRLSLLVSFWALGLSLLLGVPLAWVLARVPFRGKAFVRSLVLLPLVLPPTVGGVALLLAFGRRGLLGPFLEDRFGVTLPFHTSGAVLAAAFVAMPFLVIGLEGALGGLRPRYEETAASLGASPLRVFLTVTMPMVAPGLAAGAALAWARALGEFGATITFAGNLPGTTQTLPLQVYLLLQEEPGAATSVSLLLLAIAMLVLMALRGRWSGRPAVRGRAVQSPAAAEADPTDTPQATNTPQAGPGGRWPLRARLTGFNQLTLEAEAGTTIAVVGPNGAGKTTLLRALLGLTDRAHARLTLGGADVTELPPHHRGVAWVPQDGALFPHLTALANTAYGLRARGTPRTEARREAQHWLDRLGVGHLAHRRPAQLSGGQAQRVALARALAARPRALLLDEPLAALDQTTRARVRHTLRRHLDGFGGVCLIVTHDPVEAVALADRVLVLDDGRALQDAPPAEVTRHPRSPWVARMLGRNAWPGTTTRHGLRLPDGGTLVVSEPLPPGTDALAIIAPEAVSVHTKRPSGSPRNVWPGTVREITAGGSRLRVLITSDAAPDLVAEITPQAAAELALVEGTPVWTSVKATETTLVPC</sequence>
<dbReference type="Gene3D" id="1.10.3720.10">
    <property type="entry name" value="MetI-like"/>
    <property type="match status" value="1"/>
</dbReference>